<reference evidence="1 2" key="1">
    <citation type="journal article" date="2024" name="Commun. Biol.">
        <title>Comparative genomic analysis of thermophilic fungi reveals convergent evolutionary adaptations and gene losses.</title>
        <authorList>
            <person name="Steindorff A.S."/>
            <person name="Aguilar-Pontes M.V."/>
            <person name="Robinson A.J."/>
            <person name="Andreopoulos B."/>
            <person name="LaButti K."/>
            <person name="Kuo A."/>
            <person name="Mondo S."/>
            <person name="Riley R."/>
            <person name="Otillar R."/>
            <person name="Haridas S."/>
            <person name="Lipzen A."/>
            <person name="Grimwood J."/>
            <person name="Schmutz J."/>
            <person name="Clum A."/>
            <person name="Reid I.D."/>
            <person name="Moisan M.C."/>
            <person name="Butler G."/>
            <person name="Nguyen T.T.M."/>
            <person name="Dewar K."/>
            <person name="Conant G."/>
            <person name="Drula E."/>
            <person name="Henrissat B."/>
            <person name="Hansel C."/>
            <person name="Singer S."/>
            <person name="Hutchinson M.I."/>
            <person name="de Vries R.P."/>
            <person name="Natvig D.O."/>
            <person name="Powell A.J."/>
            <person name="Tsang A."/>
            <person name="Grigoriev I.V."/>
        </authorList>
    </citation>
    <scope>NUCLEOTIDE SEQUENCE [LARGE SCALE GENOMIC DNA]</scope>
    <source>
        <strain evidence="1 2">CBS 494.80</strain>
    </source>
</reference>
<keyword evidence="2" id="KW-1185">Reference proteome</keyword>
<sequence>MPDPSYPLRIVSLLDHNPKVRETLEDQKLVSDAVVDLMRSGLLQAQQHFQISSSSDKKQKKVAAAIEIGRDKLQRYDSTYRSDREKLVMDEAVIDDDVEGVEDTMAGMDDSTEVLPEKQLKKAQEIPKIV</sequence>
<evidence type="ECO:0000313" key="1">
    <source>
        <dbReference type="EMBL" id="KAL2060538.1"/>
    </source>
</evidence>
<organism evidence="1 2">
    <name type="scientific">Oculimacula yallundae</name>
    <dbReference type="NCBI Taxonomy" id="86028"/>
    <lineage>
        <taxon>Eukaryota</taxon>
        <taxon>Fungi</taxon>
        <taxon>Dikarya</taxon>
        <taxon>Ascomycota</taxon>
        <taxon>Pezizomycotina</taxon>
        <taxon>Leotiomycetes</taxon>
        <taxon>Helotiales</taxon>
        <taxon>Ploettnerulaceae</taxon>
        <taxon>Oculimacula</taxon>
    </lineage>
</organism>
<accession>A0ABR4BSB0</accession>
<comment type="caution">
    <text evidence="1">The sequence shown here is derived from an EMBL/GenBank/DDBJ whole genome shotgun (WGS) entry which is preliminary data.</text>
</comment>
<proteinExistence type="predicted"/>
<protein>
    <submittedName>
        <fullName evidence="1">Uncharacterized protein</fullName>
    </submittedName>
</protein>
<evidence type="ECO:0000313" key="2">
    <source>
        <dbReference type="Proteomes" id="UP001595075"/>
    </source>
</evidence>
<name>A0ABR4BSB0_9HELO</name>
<gene>
    <name evidence="1" type="ORF">VTL71DRAFT_9179</name>
</gene>
<dbReference type="Proteomes" id="UP001595075">
    <property type="component" value="Unassembled WGS sequence"/>
</dbReference>
<dbReference type="EMBL" id="JAZHXI010000021">
    <property type="protein sequence ID" value="KAL2060538.1"/>
    <property type="molecule type" value="Genomic_DNA"/>
</dbReference>